<dbReference type="GO" id="GO:0003700">
    <property type="term" value="F:DNA-binding transcription factor activity"/>
    <property type="evidence" value="ECO:0007669"/>
    <property type="project" value="InterPro"/>
</dbReference>
<keyword evidence="4" id="KW-1185">Reference proteome</keyword>
<organism evidence="3 4">
    <name type="scientific">Pseudonocardia endophytica</name>
    <dbReference type="NCBI Taxonomy" id="401976"/>
    <lineage>
        <taxon>Bacteria</taxon>
        <taxon>Bacillati</taxon>
        <taxon>Actinomycetota</taxon>
        <taxon>Actinomycetes</taxon>
        <taxon>Pseudonocardiales</taxon>
        <taxon>Pseudonocardiaceae</taxon>
        <taxon>Pseudonocardia</taxon>
    </lineage>
</organism>
<keyword evidence="3" id="KW-0238">DNA-binding</keyword>
<gene>
    <name evidence="3" type="ORF">EV378_0917</name>
</gene>
<evidence type="ECO:0000256" key="1">
    <source>
        <dbReference type="SAM" id="MobiDB-lite"/>
    </source>
</evidence>
<dbReference type="RefSeq" id="WP_207908574.1">
    <property type="nucleotide sequence ID" value="NZ_SMFZ01000001.1"/>
</dbReference>
<dbReference type="EMBL" id="SMFZ01000001">
    <property type="protein sequence ID" value="TCK25119.1"/>
    <property type="molecule type" value="Genomic_DNA"/>
</dbReference>
<evidence type="ECO:0000313" key="4">
    <source>
        <dbReference type="Proteomes" id="UP000295560"/>
    </source>
</evidence>
<comment type="caution">
    <text evidence="3">The sequence shown here is derived from an EMBL/GenBank/DDBJ whole genome shotgun (WGS) entry which is preliminary data.</text>
</comment>
<name>A0A4R1HYF1_PSEEN</name>
<dbReference type="InterPro" id="IPR036390">
    <property type="entry name" value="WH_DNA-bd_sf"/>
</dbReference>
<reference evidence="3 4" key="1">
    <citation type="submission" date="2019-03" db="EMBL/GenBank/DDBJ databases">
        <title>Sequencing the genomes of 1000 actinobacteria strains.</title>
        <authorList>
            <person name="Klenk H.-P."/>
        </authorList>
    </citation>
    <scope>NUCLEOTIDE SEQUENCE [LARGE SCALE GENOMIC DNA]</scope>
    <source>
        <strain evidence="3 4">DSM 44969</strain>
    </source>
</reference>
<dbReference type="SMART" id="SM00347">
    <property type="entry name" value="HTH_MARR"/>
    <property type="match status" value="1"/>
</dbReference>
<proteinExistence type="predicted"/>
<dbReference type="AlphaFoldDB" id="A0A4R1HYF1"/>
<dbReference type="GO" id="GO:0003677">
    <property type="term" value="F:DNA binding"/>
    <property type="evidence" value="ECO:0007669"/>
    <property type="project" value="UniProtKB-KW"/>
</dbReference>
<feature type="region of interest" description="Disordered" evidence="1">
    <location>
        <begin position="144"/>
        <end position="173"/>
    </location>
</feature>
<sequence length="173" mass="19020">MDEPRAQQLTPDELRLWHAWKHASERLRARIGEDIARDAGLSDPDYAILTRLIDLGSGVLRQNELAASMAWHRSRLSHQLTRMEGRELVQRATVDGGVEVHVTSTGREAAEVARPVAAAAIRRHLVDRIPDRDLQRTVALFEELADAPDAPTRPGAGRLPSADGHQVVGPSSP</sequence>
<dbReference type="SUPFAM" id="SSF46785">
    <property type="entry name" value="Winged helix' DNA-binding domain"/>
    <property type="match status" value="1"/>
</dbReference>
<dbReference type="Proteomes" id="UP000295560">
    <property type="component" value="Unassembled WGS sequence"/>
</dbReference>
<feature type="domain" description="HTH marR-type" evidence="2">
    <location>
        <begin position="34"/>
        <end position="134"/>
    </location>
</feature>
<dbReference type="InterPro" id="IPR000835">
    <property type="entry name" value="HTH_MarR-typ"/>
</dbReference>
<protein>
    <submittedName>
        <fullName evidence="3">DNA-binding MarR family transcriptional regulator</fullName>
    </submittedName>
</protein>
<dbReference type="Gene3D" id="1.10.10.10">
    <property type="entry name" value="Winged helix-like DNA-binding domain superfamily/Winged helix DNA-binding domain"/>
    <property type="match status" value="1"/>
</dbReference>
<dbReference type="InterPro" id="IPR036388">
    <property type="entry name" value="WH-like_DNA-bd_sf"/>
</dbReference>
<accession>A0A4R1HYF1</accession>
<evidence type="ECO:0000313" key="3">
    <source>
        <dbReference type="EMBL" id="TCK25119.1"/>
    </source>
</evidence>
<evidence type="ECO:0000259" key="2">
    <source>
        <dbReference type="SMART" id="SM00347"/>
    </source>
</evidence>